<keyword evidence="1" id="KW-0472">Membrane</keyword>
<feature type="transmembrane region" description="Helical" evidence="1">
    <location>
        <begin position="6"/>
        <end position="23"/>
    </location>
</feature>
<keyword evidence="1" id="KW-1133">Transmembrane helix</keyword>
<organism evidence="2 3">
    <name type="scientific">Arcicella aquatica</name>
    <dbReference type="NCBI Taxonomy" id="217141"/>
    <lineage>
        <taxon>Bacteria</taxon>
        <taxon>Pseudomonadati</taxon>
        <taxon>Bacteroidota</taxon>
        <taxon>Cytophagia</taxon>
        <taxon>Cytophagales</taxon>
        <taxon>Flectobacillaceae</taxon>
        <taxon>Arcicella</taxon>
    </lineage>
</organism>
<protein>
    <submittedName>
        <fullName evidence="2">Uncharacterized protein</fullName>
    </submittedName>
</protein>
<dbReference type="EMBL" id="JAYFUL010000001">
    <property type="protein sequence ID" value="MEA5256465.1"/>
    <property type="molecule type" value="Genomic_DNA"/>
</dbReference>
<accession>A0ABU5QI34</accession>
<feature type="transmembrane region" description="Helical" evidence="1">
    <location>
        <begin position="30"/>
        <end position="50"/>
    </location>
</feature>
<keyword evidence="3" id="KW-1185">Reference proteome</keyword>
<sequence length="193" mass="21884">MTKRKLIWLLSAIATFIVVFYLIPDNIANMAPTFIPIIGAALTAFFWMQAISDFKSYEDFNKPRNADWKYMFSIFSSVFGVIILFFVFSMNFSFRESDELKKDGIRTVGIITDGSGIKIRKGASYDVTVQFLTNEGDSITVTKDIGESDFGLVSQYQPVELIYSRKDPKMIRLLISDVTRKEFESVGASKANE</sequence>
<keyword evidence="1" id="KW-0812">Transmembrane</keyword>
<reference evidence="2 3" key="1">
    <citation type="submission" date="2023-12" db="EMBL/GenBank/DDBJ databases">
        <title>Novel species of the genus Arcicella isolated from rivers.</title>
        <authorList>
            <person name="Lu H."/>
        </authorList>
    </citation>
    <scope>NUCLEOTIDE SEQUENCE [LARGE SCALE GENOMIC DNA]</scope>
    <source>
        <strain evidence="2 3">LMG 21963</strain>
    </source>
</reference>
<gene>
    <name evidence="2" type="ORF">VB264_01645</name>
</gene>
<evidence type="ECO:0000313" key="3">
    <source>
        <dbReference type="Proteomes" id="UP001304671"/>
    </source>
</evidence>
<evidence type="ECO:0000313" key="2">
    <source>
        <dbReference type="EMBL" id="MEA5256465.1"/>
    </source>
</evidence>
<dbReference type="Proteomes" id="UP001304671">
    <property type="component" value="Unassembled WGS sequence"/>
</dbReference>
<proteinExistence type="predicted"/>
<feature type="transmembrane region" description="Helical" evidence="1">
    <location>
        <begin position="70"/>
        <end position="92"/>
    </location>
</feature>
<comment type="caution">
    <text evidence="2">The sequence shown here is derived from an EMBL/GenBank/DDBJ whole genome shotgun (WGS) entry which is preliminary data.</text>
</comment>
<name>A0ABU5QI34_9BACT</name>
<dbReference type="RefSeq" id="WP_323246253.1">
    <property type="nucleotide sequence ID" value="NZ_JAYFUL010000001.1"/>
</dbReference>
<evidence type="ECO:0000256" key="1">
    <source>
        <dbReference type="SAM" id="Phobius"/>
    </source>
</evidence>